<proteinExistence type="predicted"/>
<keyword evidence="2" id="KW-1185">Reference proteome</keyword>
<dbReference type="Proteomes" id="UP000297030">
    <property type="component" value="Segment"/>
</dbReference>
<accession>A0A126FCC3</accession>
<gene>
    <name evidence="1" type="primary">Orf-78</name>
</gene>
<dbReference type="GeneID" id="40526710"/>
<dbReference type="RefSeq" id="YP_009666440.1">
    <property type="nucleotide sequence ID" value="NC_043520.1"/>
</dbReference>
<organism evidence="1 2">
    <name type="scientific">Lonomia obliqua multiple nucleopolyhedrovirus</name>
    <dbReference type="NCBI Taxonomy" id="134394"/>
    <lineage>
        <taxon>Viruses</taxon>
        <taxon>Viruses incertae sedis</taxon>
        <taxon>Naldaviricetes</taxon>
        <taxon>Lefavirales</taxon>
        <taxon>Baculoviridae</taxon>
        <taxon>Alphabaculovirus</taxon>
        <taxon>Alphabaculovirus lonobliquae</taxon>
        <taxon>Lonomia obliqua nucleopolyhedrovirus</taxon>
    </lineage>
</organism>
<dbReference type="EMBL" id="KP763670">
    <property type="protein sequence ID" value="AKN81051.1"/>
    <property type="molecule type" value="Genomic_DNA"/>
</dbReference>
<dbReference type="KEGG" id="vg:40526710"/>
<reference evidence="1 2" key="1">
    <citation type="submission" date="2015-02" db="EMBL/GenBank/DDBJ databases">
        <title>Complete genome of a baculovirus isolated from a medical interest larvae: lLonomia obliqua (Lepidoptera: Saturniidae).</title>
        <authorList>
            <person name="Clara A.-S.W."/>
            <person name="Daniel A.-A.M.P."/>
            <person name="Miguel A.S."/>
            <person name="Jhon F.E.A."/>
            <person name="Fabricio M.S."/>
            <person name="Jose W.L.C."/>
            <person name="Bergmann R.M."/>
            <person name="Fernando M.L."/>
        </authorList>
    </citation>
    <scope>NUCLEOTIDE SEQUENCE [LARGE SCALE GENOMIC DNA]</scope>
    <source>
        <strain evidence="1">SP/2000</strain>
    </source>
</reference>
<evidence type="ECO:0000313" key="2">
    <source>
        <dbReference type="Proteomes" id="UP000297030"/>
    </source>
</evidence>
<name>A0A126FCC3_9ABAC</name>
<evidence type="ECO:0000313" key="1">
    <source>
        <dbReference type="EMBL" id="AKN81051.1"/>
    </source>
</evidence>
<sequence length="165" mass="19416">MGHYYNVSRFTLFCCNTNNTFSFDAIQRLLRDSNYFENDDNMSQTEPELLTPVYNLCHEELFALMWNAKYAKSTFLPEYWAPLYYKSKNNECRECNSDGNNPHLNATTAVTLWCGCEKFQYYTSDDLETLCDIVLDLNNYCIVCKNALFNIINVEFDENFKCFNC</sequence>
<protein>
    <submittedName>
        <fullName evidence="1">Uncharacterized protein</fullName>
    </submittedName>
</protein>